<reference evidence="4" key="1">
    <citation type="journal article" date="2012" name="Proc. Natl. Acad. Sci. U.S.A.">
        <title>Antigenic diversity is generated by distinct evolutionary mechanisms in African trypanosome species.</title>
        <authorList>
            <person name="Jackson A.P."/>
            <person name="Berry A."/>
            <person name="Aslett M."/>
            <person name="Allison H.C."/>
            <person name="Burton P."/>
            <person name="Vavrova-Anderson J."/>
            <person name="Brown R."/>
            <person name="Browne H."/>
            <person name="Corton N."/>
            <person name="Hauser H."/>
            <person name="Gamble J."/>
            <person name="Gilderthorp R."/>
            <person name="Marcello L."/>
            <person name="McQuillan J."/>
            <person name="Otto T.D."/>
            <person name="Quail M.A."/>
            <person name="Sanders M.J."/>
            <person name="van Tonder A."/>
            <person name="Ginger M.L."/>
            <person name="Field M.C."/>
            <person name="Barry J.D."/>
            <person name="Hertz-Fowler C."/>
            <person name="Berriman M."/>
        </authorList>
    </citation>
    <scope>NUCLEOTIDE SEQUENCE</scope>
    <source>
        <strain evidence="4">Y486</strain>
    </source>
</reference>
<keyword evidence="2" id="KW-0812">Transmembrane</keyword>
<evidence type="ECO:0000256" key="2">
    <source>
        <dbReference type="SAM" id="Phobius"/>
    </source>
</evidence>
<name>G0TTN1_TRYVY</name>
<keyword evidence="3" id="KW-0732">Signal</keyword>
<dbReference type="EMBL" id="HE573019">
    <property type="protein sequence ID" value="CCC47312.1"/>
    <property type="molecule type" value="Genomic_DNA"/>
</dbReference>
<feature type="transmembrane region" description="Helical" evidence="2">
    <location>
        <begin position="168"/>
        <end position="193"/>
    </location>
</feature>
<keyword evidence="2" id="KW-1133">Transmembrane helix</keyword>
<organism evidence="4">
    <name type="scientific">Trypanosoma vivax (strain Y486)</name>
    <dbReference type="NCBI Taxonomy" id="1055687"/>
    <lineage>
        <taxon>Eukaryota</taxon>
        <taxon>Discoba</taxon>
        <taxon>Euglenozoa</taxon>
        <taxon>Kinetoplastea</taxon>
        <taxon>Metakinetoplastina</taxon>
        <taxon>Trypanosomatida</taxon>
        <taxon>Trypanosomatidae</taxon>
        <taxon>Trypanosoma</taxon>
        <taxon>Duttonella</taxon>
    </lineage>
</organism>
<feature type="chain" id="PRO_5003409719" evidence="3">
    <location>
        <begin position="27"/>
        <end position="260"/>
    </location>
</feature>
<dbReference type="VEuPathDB" id="TriTrypDB:TvY486_0304830"/>
<dbReference type="OMA" id="EEQIVFW"/>
<evidence type="ECO:0000256" key="3">
    <source>
        <dbReference type="SAM" id="SignalP"/>
    </source>
</evidence>
<protein>
    <submittedName>
        <fullName evidence="4">Uncharacterized protein</fullName>
    </submittedName>
</protein>
<sequence>MSYSASGLGTLILVCGLTLAIPSTVAEDQSLSMGSREDQILFWENELEKMRTGNLAKARHQANTALLNLDAAKQQRSWFFPSKDEEARIKVLEEEYNRLLNELAILQKQETMMLAKVKPLYGIVSRRFAKEQSEAIVGILSKMRHISFEQVQYRAIFNIDKAESVTDFIITLALEWLFSYIIMYPFAALYYALWAAPMSIYAYSSGPSDIIIGILAWVAAVVVMVLPLLFFCGAALLIHKVWLHGSPNRGARRQGQFNSG</sequence>
<keyword evidence="2" id="KW-0472">Membrane</keyword>
<feature type="signal peptide" evidence="3">
    <location>
        <begin position="1"/>
        <end position="26"/>
    </location>
</feature>
<feature type="transmembrane region" description="Helical" evidence="2">
    <location>
        <begin position="214"/>
        <end position="238"/>
    </location>
</feature>
<feature type="coiled-coil region" evidence="1">
    <location>
        <begin position="55"/>
        <end position="109"/>
    </location>
</feature>
<evidence type="ECO:0000256" key="1">
    <source>
        <dbReference type="SAM" id="Coils"/>
    </source>
</evidence>
<accession>G0TTN1</accession>
<keyword evidence="1" id="KW-0175">Coiled coil</keyword>
<gene>
    <name evidence="4" type="ORF">TVY486_0304830</name>
</gene>
<evidence type="ECO:0000313" key="4">
    <source>
        <dbReference type="EMBL" id="CCC47312.1"/>
    </source>
</evidence>
<dbReference type="AlphaFoldDB" id="G0TTN1"/>
<proteinExistence type="predicted"/>